<sequence length="228" mass="26109">ITDEEEEAWQLYRDSNLQQLDYDLCLVEFFLMASVVHFLAIQNMLANLWHPIRGVQISDRGEKRFLFRFYHKEIFQRNRDRMGYLTSSFKEKGHNNKERINKSGLEKISELLPRVEHRVCAKHLYANWRKENPGGDLQQAFWGVCKSYIATDFEDQIKKINLSNIVPMGVGVNYLKEGVPQVFHGDTTPEAVKLHLLTPPPAFFDLAPLALSQTVASEASASSPAPST</sequence>
<keyword evidence="3" id="KW-1185">Reference proteome</keyword>
<reference evidence="2 3" key="1">
    <citation type="journal article" date="2019" name="Genome Biol. Evol.">
        <title>Insights into the evolution of the New World diploid cottons (Gossypium, subgenus Houzingenia) based on genome sequencing.</title>
        <authorList>
            <person name="Grover C.E."/>
            <person name="Arick M.A. 2nd"/>
            <person name="Thrash A."/>
            <person name="Conover J.L."/>
            <person name="Sanders W.S."/>
            <person name="Peterson D.G."/>
            <person name="Frelichowski J.E."/>
            <person name="Scheffler J.A."/>
            <person name="Scheffler B.E."/>
            <person name="Wendel J.F."/>
        </authorList>
    </citation>
    <scope>NUCLEOTIDE SEQUENCE [LARGE SCALE GENOMIC DNA]</scope>
    <source>
        <strain evidence="2">27</strain>
        <tissue evidence="2">Leaf</tissue>
    </source>
</reference>
<gene>
    <name evidence="2" type="ORF">Godav_011225</name>
</gene>
<dbReference type="EMBL" id="JABFAC010000004">
    <property type="protein sequence ID" value="MBA0610364.1"/>
    <property type="molecule type" value="Genomic_DNA"/>
</dbReference>
<dbReference type="InterPro" id="IPR025558">
    <property type="entry name" value="DUF4283"/>
</dbReference>
<organism evidence="2 3">
    <name type="scientific">Gossypium davidsonii</name>
    <name type="common">Davidson's cotton</name>
    <name type="synonym">Gossypium klotzschianum subsp. davidsonii</name>
    <dbReference type="NCBI Taxonomy" id="34287"/>
    <lineage>
        <taxon>Eukaryota</taxon>
        <taxon>Viridiplantae</taxon>
        <taxon>Streptophyta</taxon>
        <taxon>Embryophyta</taxon>
        <taxon>Tracheophyta</taxon>
        <taxon>Spermatophyta</taxon>
        <taxon>Magnoliopsida</taxon>
        <taxon>eudicotyledons</taxon>
        <taxon>Gunneridae</taxon>
        <taxon>Pentapetalae</taxon>
        <taxon>rosids</taxon>
        <taxon>malvids</taxon>
        <taxon>Malvales</taxon>
        <taxon>Malvaceae</taxon>
        <taxon>Malvoideae</taxon>
        <taxon>Gossypium</taxon>
    </lineage>
</organism>
<evidence type="ECO:0000259" key="1">
    <source>
        <dbReference type="Pfam" id="PF14111"/>
    </source>
</evidence>
<feature type="non-terminal residue" evidence="2">
    <location>
        <position position="1"/>
    </location>
</feature>
<evidence type="ECO:0000313" key="2">
    <source>
        <dbReference type="EMBL" id="MBA0610364.1"/>
    </source>
</evidence>
<dbReference type="Pfam" id="PF14111">
    <property type="entry name" value="DUF4283"/>
    <property type="match status" value="1"/>
</dbReference>
<feature type="domain" description="DUF4283" evidence="1">
    <location>
        <begin position="23"/>
        <end position="77"/>
    </location>
</feature>
<comment type="caution">
    <text evidence="2">The sequence shown here is derived from an EMBL/GenBank/DDBJ whole genome shotgun (WGS) entry which is preliminary data.</text>
</comment>
<accession>A0A7J8R977</accession>
<proteinExistence type="predicted"/>
<protein>
    <recommendedName>
        <fullName evidence="1">DUF4283 domain-containing protein</fullName>
    </recommendedName>
</protein>
<dbReference type="AlphaFoldDB" id="A0A7J8R977"/>
<name>A0A7J8R977_GOSDV</name>
<dbReference type="Proteomes" id="UP000593561">
    <property type="component" value="Unassembled WGS sequence"/>
</dbReference>
<evidence type="ECO:0000313" key="3">
    <source>
        <dbReference type="Proteomes" id="UP000593561"/>
    </source>
</evidence>